<sequence length="507" mass="55453">MQDTVLIVGAGPSGLVLALWLTRQGVKVRIVDKSDGPGTSSRAMAVQARTLELYRQLELADDVVAAGHPAPAVNFWIGGRQRARLPMDTVGKQLTPYPFLLLYPQDRHEQRLVKRLKALGVVVERQTECLGFEEHATGIVARLCRPDGREEDCEAAYIAGCDGARSIVRHQIGAGFPGGSYSKFFYVADVQASGEAARGEAHVALDHADFVAWLPYDEHGSGRLIGVAEGHETQDAEHPDSLTFDDVGHEAIASIGLRVEQVRWFSTYHVHHRVTDHYRRGRAFLVGDAAHIHSPAGGQGMNTGIGDAINLAWKLAAVLQRAAPDSLLDSYQAERRAFALKLVETTDRVFGFVTADGSFADFMRTRIAPLVAPLAYGIEAVREYAFRLVSQTMLSYHEGPLAEGRAGEVRGGDRLPWVAGADNYGPLSNIGWQVHVYGQPHQDLADWCHWRNIPLHRFDFGPAQQAAGLEQDAAYLIRPDTYVGCADTDASVDALEAYLLRHLGPAT</sequence>
<keyword evidence="3" id="KW-0274">FAD</keyword>
<dbReference type="SUPFAM" id="SSF51905">
    <property type="entry name" value="FAD/NAD(P)-binding domain"/>
    <property type="match status" value="1"/>
</dbReference>
<name>A0A857JAN0_9BURK</name>
<gene>
    <name evidence="5" type="ORF">GT347_25620</name>
</gene>
<dbReference type="Gene3D" id="3.40.30.120">
    <property type="match status" value="1"/>
</dbReference>
<evidence type="ECO:0000313" key="5">
    <source>
        <dbReference type="EMBL" id="QHJ01065.1"/>
    </source>
</evidence>
<protein>
    <submittedName>
        <fullName evidence="5">NAD(P)-binding protein</fullName>
    </submittedName>
</protein>
<dbReference type="RefSeq" id="WP_160554874.1">
    <property type="nucleotide sequence ID" value="NZ_CP047650.1"/>
</dbReference>
<evidence type="ECO:0000256" key="3">
    <source>
        <dbReference type="ARBA" id="ARBA00022827"/>
    </source>
</evidence>
<keyword evidence="6" id="KW-1185">Reference proteome</keyword>
<comment type="cofactor">
    <cofactor evidence="1">
        <name>FAD</name>
        <dbReference type="ChEBI" id="CHEBI:57692"/>
    </cofactor>
</comment>
<feature type="domain" description="FAD-binding" evidence="4">
    <location>
        <begin position="4"/>
        <end position="345"/>
    </location>
</feature>
<dbReference type="Proteomes" id="UP000464787">
    <property type="component" value="Chromosome"/>
</dbReference>
<evidence type="ECO:0000256" key="2">
    <source>
        <dbReference type="ARBA" id="ARBA00022630"/>
    </source>
</evidence>
<dbReference type="EMBL" id="CP047650">
    <property type="protein sequence ID" value="QHJ01065.1"/>
    <property type="molecule type" value="Genomic_DNA"/>
</dbReference>
<dbReference type="AlphaFoldDB" id="A0A857JAN0"/>
<dbReference type="Gene3D" id="3.30.70.2450">
    <property type="match status" value="1"/>
</dbReference>
<accession>A0A857JAN0</accession>
<dbReference type="InterPro" id="IPR002938">
    <property type="entry name" value="FAD-bd"/>
</dbReference>
<dbReference type="GO" id="GO:0016709">
    <property type="term" value="F:oxidoreductase activity, acting on paired donors, with incorporation or reduction of molecular oxygen, NAD(P)H as one donor, and incorporation of one atom of oxygen"/>
    <property type="evidence" value="ECO:0007669"/>
    <property type="project" value="UniProtKB-ARBA"/>
</dbReference>
<dbReference type="Pfam" id="PF01494">
    <property type="entry name" value="FAD_binding_3"/>
    <property type="match status" value="1"/>
</dbReference>
<dbReference type="PANTHER" id="PTHR43004">
    <property type="entry name" value="TRK SYSTEM POTASSIUM UPTAKE PROTEIN"/>
    <property type="match status" value="1"/>
</dbReference>
<keyword evidence="2" id="KW-0285">Flavoprotein</keyword>
<dbReference type="KEGG" id="xyk:GT347_25620"/>
<dbReference type="InterPro" id="IPR050641">
    <property type="entry name" value="RIFMO-like"/>
</dbReference>
<reference evidence="5 6" key="1">
    <citation type="submission" date="2020-01" db="EMBL/GenBank/DDBJ databases">
        <title>Genome sequencing of strain KACC 21265.</title>
        <authorList>
            <person name="Heo J."/>
            <person name="Kim S.-J."/>
            <person name="Kim J.-S."/>
            <person name="Hong S.-B."/>
            <person name="Kwon S.-W."/>
        </authorList>
    </citation>
    <scope>NUCLEOTIDE SEQUENCE [LARGE SCALE GENOMIC DNA]</scope>
    <source>
        <strain evidence="5 6">KACC 21265</strain>
    </source>
</reference>
<dbReference type="PANTHER" id="PTHR43004:SF19">
    <property type="entry name" value="BINDING MONOOXYGENASE, PUTATIVE (JCVI)-RELATED"/>
    <property type="match status" value="1"/>
</dbReference>
<dbReference type="PRINTS" id="PR00420">
    <property type="entry name" value="RNGMNOXGNASE"/>
</dbReference>
<organism evidence="5 6">
    <name type="scientific">Xylophilus rhododendri</name>
    <dbReference type="NCBI Taxonomy" id="2697032"/>
    <lineage>
        <taxon>Bacteria</taxon>
        <taxon>Pseudomonadati</taxon>
        <taxon>Pseudomonadota</taxon>
        <taxon>Betaproteobacteria</taxon>
        <taxon>Burkholderiales</taxon>
        <taxon>Xylophilus</taxon>
    </lineage>
</organism>
<dbReference type="Gene3D" id="3.50.50.60">
    <property type="entry name" value="FAD/NAD(P)-binding domain"/>
    <property type="match status" value="1"/>
</dbReference>
<dbReference type="GO" id="GO:0071949">
    <property type="term" value="F:FAD binding"/>
    <property type="evidence" value="ECO:0007669"/>
    <property type="project" value="InterPro"/>
</dbReference>
<evidence type="ECO:0000259" key="4">
    <source>
        <dbReference type="Pfam" id="PF01494"/>
    </source>
</evidence>
<proteinExistence type="predicted"/>
<dbReference type="InterPro" id="IPR036188">
    <property type="entry name" value="FAD/NAD-bd_sf"/>
</dbReference>
<evidence type="ECO:0000313" key="6">
    <source>
        <dbReference type="Proteomes" id="UP000464787"/>
    </source>
</evidence>
<evidence type="ECO:0000256" key="1">
    <source>
        <dbReference type="ARBA" id="ARBA00001974"/>
    </source>
</evidence>